<keyword evidence="1" id="KW-1133">Transmembrane helix</keyword>
<evidence type="ECO:0000259" key="2">
    <source>
        <dbReference type="PROSITE" id="PS50887"/>
    </source>
</evidence>
<feature type="domain" description="GGDEF" evidence="2">
    <location>
        <begin position="377"/>
        <end position="507"/>
    </location>
</feature>
<name>A0ABW4A4P0_9ACTN</name>
<evidence type="ECO:0000256" key="1">
    <source>
        <dbReference type="SAM" id="Phobius"/>
    </source>
</evidence>
<feature type="transmembrane region" description="Helical" evidence="1">
    <location>
        <begin position="243"/>
        <end position="262"/>
    </location>
</feature>
<dbReference type="NCBIfam" id="TIGR00254">
    <property type="entry name" value="GGDEF"/>
    <property type="match status" value="1"/>
</dbReference>
<protein>
    <submittedName>
        <fullName evidence="3">GGDEF domain-containing protein</fullName>
    </submittedName>
</protein>
<dbReference type="EMBL" id="JBHTMK010000012">
    <property type="protein sequence ID" value="MFD1365709.1"/>
    <property type="molecule type" value="Genomic_DNA"/>
</dbReference>
<dbReference type="SMART" id="SM00267">
    <property type="entry name" value="GGDEF"/>
    <property type="match status" value="1"/>
</dbReference>
<sequence length="507" mass="52953">MNTIAPADAADPGGQVTPGNRFLPVVVVSLTALLSVAFLVPWGGTAMLAVLCWLAVAVFATAMTWYAYRAVRLMPDPTSERRFWRAFVAAGAMFSVADWIQVATTLADPTSSSALTGTGIPRTVALAAGGAVVIGVIATYPLPHRSARERLCYHLDLATVVTAVGAAGLYWTMTGSFAAGQVVGVAAPVVAMLLAFVVGRLYLSGAAPFRWHIGVMGPVAGTLESLARTLGPELARAGRPGPVFALSLTCHAMLLIAAWLQYRRFRSGRVAAPVARRRPYSPMPYLALAGIHVLLIAVLLTRGLDLRAWALQAGAVLCTGIVVVRQLTAFIDNARLLAERDSLTRRLHAMAFTDSLTGLANRACFLDRLETSLDGSGPAGVLLIDLDDFKPVNDRYGHAAGDAVLVETAARLRAAVGPDDLVARLGGDEFAILLDRPPSGALPAVADRIIAAVDAPCPLPGGGVVTVRASIGAAAAATGDASHLLNLADQAMYRAKNRGKGAFEIAA</sequence>
<feature type="transmembrane region" description="Helical" evidence="1">
    <location>
        <begin position="83"/>
        <end position="100"/>
    </location>
</feature>
<feature type="transmembrane region" description="Helical" evidence="1">
    <location>
        <begin position="177"/>
        <end position="199"/>
    </location>
</feature>
<feature type="transmembrane region" description="Helical" evidence="1">
    <location>
        <begin position="120"/>
        <end position="140"/>
    </location>
</feature>
<feature type="transmembrane region" description="Helical" evidence="1">
    <location>
        <begin position="283"/>
        <end position="303"/>
    </location>
</feature>
<organism evidence="3 4">
    <name type="scientific">Actinoplanes sichuanensis</name>
    <dbReference type="NCBI Taxonomy" id="512349"/>
    <lineage>
        <taxon>Bacteria</taxon>
        <taxon>Bacillati</taxon>
        <taxon>Actinomycetota</taxon>
        <taxon>Actinomycetes</taxon>
        <taxon>Micromonosporales</taxon>
        <taxon>Micromonosporaceae</taxon>
        <taxon>Actinoplanes</taxon>
    </lineage>
</organism>
<dbReference type="PROSITE" id="PS50887">
    <property type="entry name" value="GGDEF"/>
    <property type="match status" value="1"/>
</dbReference>
<keyword evidence="1" id="KW-0472">Membrane</keyword>
<keyword evidence="1" id="KW-0812">Transmembrane</keyword>
<dbReference type="Pfam" id="PF00990">
    <property type="entry name" value="GGDEF"/>
    <property type="match status" value="1"/>
</dbReference>
<dbReference type="PANTHER" id="PTHR46663:SF2">
    <property type="entry name" value="GGDEF DOMAIN-CONTAINING PROTEIN"/>
    <property type="match status" value="1"/>
</dbReference>
<accession>A0ABW4A4P0</accession>
<dbReference type="RefSeq" id="WP_317792759.1">
    <property type="nucleotide sequence ID" value="NZ_AP028461.1"/>
</dbReference>
<dbReference type="CDD" id="cd01949">
    <property type="entry name" value="GGDEF"/>
    <property type="match status" value="1"/>
</dbReference>
<dbReference type="Proteomes" id="UP001597183">
    <property type="component" value="Unassembled WGS sequence"/>
</dbReference>
<dbReference type="InterPro" id="IPR029787">
    <property type="entry name" value="Nucleotide_cyclase"/>
</dbReference>
<keyword evidence="4" id="KW-1185">Reference proteome</keyword>
<dbReference type="Gene3D" id="3.30.70.270">
    <property type="match status" value="1"/>
</dbReference>
<dbReference type="InterPro" id="IPR043128">
    <property type="entry name" value="Rev_trsase/Diguanyl_cyclase"/>
</dbReference>
<evidence type="ECO:0000313" key="3">
    <source>
        <dbReference type="EMBL" id="MFD1365709.1"/>
    </source>
</evidence>
<dbReference type="InterPro" id="IPR000160">
    <property type="entry name" value="GGDEF_dom"/>
</dbReference>
<dbReference type="PANTHER" id="PTHR46663">
    <property type="entry name" value="DIGUANYLATE CYCLASE DGCT-RELATED"/>
    <property type="match status" value="1"/>
</dbReference>
<feature type="transmembrane region" description="Helical" evidence="1">
    <location>
        <begin position="152"/>
        <end position="171"/>
    </location>
</feature>
<feature type="transmembrane region" description="Helical" evidence="1">
    <location>
        <begin position="46"/>
        <end position="71"/>
    </location>
</feature>
<gene>
    <name evidence="3" type="ORF">ACFQ5G_10185</name>
</gene>
<dbReference type="SUPFAM" id="SSF55073">
    <property type="entry name" value="Nucleotide cyclase"/>
    <property type="match status" value="1"/>
</dbReference>
<proteinExistence type="predicted"/>
<feature type="transmembrane region" description="Helical" evidence="1">
    <location>
        <begin position="22"/>
        <end position="40"/>
    </location>
</feature>
<evidence type="ECO:0000313" key="4">
    <source>
        <dbReference type="Proteomes" id="UP001597183"/>
    </source>
</evidence>
<reference evidence="4" key="1">
    <citation type="journal article" date="2019" name="Int. J. Syst. Evol. Microbiol.">
        <title>The Global Catalogue of Microorganisms (GCM) 10K type strain sequencing project: providing services to taxonomists for standard genome sequencing and annotation.</title>
        <authorList>
            <consortium name="The Broad Institute Genomics Platform"/>
            <consortium name="The Broad Institute Genome Sequencing Center for Infectious Disease"/>
            <person name="Wu L."/>
            <person name="Ma J."/>
        </authorList>
    </citation>
    <scope>NUCLEOTIDE SEQUENCE [LARGE SCALE GENOMIC DNA]</scope>
    <source>
        <strain evidence="4">CCM 7526</strain>
    </source>
</reference>
<feature type="transmembrane region" description="Helical" evidence="1">
    <location>
        <begin position="309"/>
        <end position="331"/>
    </location>
</feature>
<comment type="caution">
    <text evidence="3">The sequence shown here is derived from an EMBL/GenBank/DDBJ whole genome shotgun (WGS) entry which is preliminary data.</text>
</comment>
<dbReference type="InterPro" id="IPR052163">
    <property type="entry name" value="DGC-Regulatory_Protein"/>
</dbReference>
<feature type="transmembrane region" description="Helical" evidence="1">
    <location>
        <begin position="211"/>
        <end position="231"/>
    </location>
</feature>